<sequence length="294" mass="33872">MENTPVYFEYTSAAVPQNSEILPETMINGNNYNGKNYDFDKITTPNLEIYYIDFSKSKSITHNLSKASSHIFYVLEGYGITTIGDKKTVWGRGDVFIIPFTKEICIHKTDYKHHTILFYANDSPLLRFLKCIPEEPRFESVHYINSTMIKQIQKYNSESNAKNRNRNGILLSNTQMVNEKLNTLTHTMWSLMNSIGPNTVQRPHRHNSIAVDLCISVNEKSVGKVYTLMGKSLDEYGNVKDPIKMIWKKGCTFTTPPGWWHSHHNDSDCVAWVFPVQDAGLHTYMRTLDIQFVK</sequence>
<evidence type="ECO:0008006" key="2">
    <source>
        <dbReference type="Google" id="ProtNLM"/>
    </source>
</evidence>
<dbReference type="Gene3D" id="2.60.120.10">
    <property type="entry name" value="Jelly Rolls"/>
    <property type="match status" value="2"/>
</dbReference>
<protein>
    <recommendedName>
        <fullName evidence="2">Cupin 2 conserved barrel domain-containing protein</fullName>
    </recommendedName>
</protein>
<dbReference type="EMBL" id="MN739312">
    <property type="protein sequence ID" value="QHS98198.1"/>
    <property type="molecule type" value="Genomic_DNA"/>
</dbReference>
<accession>A0A6C0C3H2</accession>
<dbReference type="InterPro" id="IPR014710">
    <property type="entry name" value="RmlC-like_jellyroll"/>
</dbReference>
<dbReference type="GO" id="GO:0051213">
    <property type="term" value="F:dioxygenase activity"/>
    <property type="evidence" value="ECO:0007669"/>
    <property type="project" value="InterPro"/>
</dbReference>
<reference evidence="1" key="1">
    <citation type="journal article" date="2020" name="Nature">
        <title>Giant virus diversity and host interactions through global metagenomics.</title>
        <authorList>
            <person name="Schulz F."/>
            <person name="Roux S."/>
            <person name="Paez-Espino D."/>
            <person name="Jungbluth S."/>
            <person name="Walsh D.A."/>
            <person name="Denef V.J."/>
            <person name="McMahon K.D."/>
            <person name="Konstantinidis K.T."/>
            <person name="Eloe-Fadrosh E.A."/>
            <person name="Kyrpides N.C."/>
            <person name="Woyke T."/>
        </authorList>
    </citation>
    <scope>NUCLEOTIDE SEQUENCE</scope>
    <source>
        <strain evidence="1">GVMAG-M-3300020182-84</strain>
    </source>
</reference>
<name>A0A6C0C3H2_9ZZZZ</name>
<dbReference type="AlphaFoldDB" id="A0A6C0C3H2"/>
<evidence type="ECO:0000313" key="1">
    <source>
        <dbReference type="EMBL" id="QHS98198.1"/>
    </source>
</evidence>
<organism evidence="1">
    <name type="scientific">viral metagenome</name>
    <dbReference type="NCBI Taxonomy" id="1070528"/>
    <lineage>
        <taxon>unclassified sequences</taxon>
        <taxon>metagenomes</taxon>
        <taxon>organismal metagenomes</taxon>
    </lineage>
</organism>
<dbReference type="PANTHER" id="PTHR41517">
    <property type="entry name" value="1,2-DIOXYGENASE PROTEIN-RELATED"/>
    <property type="match status" value="1"/>
</dbReference>
<dbReference type="InterPro" id="IPR047183">
    <property type="entry name" value="GDO-like"/>
</dbReference>
<proteinExistence type="predicted"/>
<dbReference type="InterPro" id="IPR011051">
    <property type="entry name" value="RmlC_Cupin_sf"/>
</dbReference>
<dbReference type="PANTHER" id="PTHR41517:SF1">
    <property type="entry name" value="CUPIN"/>
    <property type="match status" value="1"/>
</dbReference>
<dbReference type="SUPFAM" id="SSF51182">
    <property type="entry name" value="RmlC-like cupins"/>
    <property type="match status" value="1"/>
</dbReference>